<proteinExistence type="predicted"/>
<organism evidence="3 4">
    <name type="scientific">Parasedimentitalea denitrificans</name>
    <dbReference type="NCBI Taxonomy" id="2211118"/>
    <lineage>
        <taxon>Bacteria</taxon>
        <taxon>Pseudomonadati</taxon>
        <taxon>Pseudomonadota</taxon>
        <taxon>Alphaproteobacteria</taxon>
        <taxon>Rhodobacterales</taxon>
        <taxon>Paracoccaceae</taxon>
        <taxon>Parasedimentitalea</taxon>
    </lineage>
</organism>
<evidence type="ECO:0000256" key="1">
    <source>
        <dbReference type="SAM" id="Coils"/>
    </source>
</evidence>
<dbReference type="RefSeq" id="WP_167681794.1">
    <property type="nucleotide sequence ID" value="NZ_QHLQ01000001.1"/>
</dbReference>
<name>A0ABX0W2L9_9RHOB</name>
<keyword evidence="1" id="KW-0175">Coiled coil</keyword>
<evidence type="ECO:0000313" key="4">
    <source>
        <dbReference type="Proteomes" id="UP001429564"/>
    </source>
</evidence>
<feature type="coiled-coil region" evidence="1">
    <location>
        <begin position="523"/>
        <end position="550"/>
    </location>
</feature>
<keyword evidence="4" id="KW-1185">Reference proteome</keyword>
<sequence>MTDTSVNPPELEDAPEPVLSERQQEWLETLSGLKLASDLARERSDNHKEGLELIQSELDLDALKEGMSFEVEKVPSGAWENFKDKIGMLDTLKSVNPGGDPMKEIDSWHDLPGTKGMKPEEIQAVMMTFKEIIKVQGKLENMPAYQKLDENGETVVDDLKIREDLWMPLVREGVIPENVVPDRFSEVASTFSGASEAYDARLQEYSKDLTGPKKIMEILDVGVSVTSSLLKVGSAAATGVAGGIAAAQGVDSIQKSSEAREAIKVKNVLDLTLICVTSTHTIAKEVADAKDVHNIVDAFNAMLTGILKATVGSDTANLVNTIITCSSRGTRAAKHLAKGDVAAALDDIADAVAAGITQNNKDDKYMAQHIRGGIKALAAVAKGVQTKDPREAVAAAIGAAAVHANAVGSQIKSDAKDAATEKVKADSSLTEEERKAQLAYISTNTSTNPSGLDSVEKGLSTGITMKSLDEMVSAGFDKDAAEAQKKAYDEEQQQAMADFRNEPDPVFEELLVNGFTDTDADISGDEEKELRSLERQAAQIEKLIAICKKDQMTYDLTKQIVTGGAGFVASLLPAAGIVAVGTQLIFSIIEAVKHSEQLAIWAENMAGAKAAKSVQADAIMNRYGLQTTQTIKADIVVALKAVDLVGQIVKTAGGPAAPAGIAVSAAAQGAEGIMEIALTIKTEVEMANAWKVYKKALKTPQDRKLARQALQKNPTLSKYAMAYGACRERNPIAMNALKSCGLNARTMADPGTNISKVVTYLETVYREDPVLLRAVVVTEKWHPGKPELTVMSWGSFYIAATTSKDIEVKVKAADVSKISAAMAVFEKDHSAKEAYFDDGWMPDEDDTDPEIVESTRKAAEALVAALGSYNPVGVDDQPHENMADVVDAFEQQAKDVVEACGDIKKEIAGALADAEELAKIMGLAPEDDDEFI</sequence>
<reference evidence="3 4" key="1">
    <citation type="submission" date="2018-05" db="EMBL/GenBank/DDBJ databases">
        <authorList>
            <person name="Zhang Y.-J."/>
        </authorList>
    </citation>
    <scope>NUCLEOTIDE SEQUENCE [LARGE SCALE GENOMIC DNA]</scope>
    <source>
        <strain evidence="3 4">CY04</strain>
    </source>
</reference>
<evidence type="ECO:0000256" key="2">
    <source>
        <dbReference type="SAM" id="MobiDB-lite"/>
    </source>
</evidence>
<protein>
    <submittedName>
        <fullName evidence="3">Uncharacterized protein</fullName>
    </submittedName>
</protein>
<dbReference type="EMBL" id="QHLQ01000001">
    <property type="protein sequence ID" value="NIZ59789.1"/>
    <property type="molecule type" value="Genomic_DNA"/>
</dbReference>
<comment type="caution">
    <text evidence="3">The sequence shown here is derived from an EMBL/GenBank/DDBJ whole genome shotgun (WGS) entry which is preliminary data.</text>
</comment>
<evidence type="ECO:0000313" key="3">
    <source>
        <dbReference type="EMBL" id="NIZ59789.1"/>
    </source>
</evidence>
<feature type="region of interest" description="Disordered" evidence="2">
    <location>
        <begin position="1"/>
        <end position="20"/>
    </location>
</feature>
<accession>A0ABX0W2L9</accession>
<dbReference type="Proteomes" id="UP001429564">
    <property type="component" value="Unassembled WGS sequence"/>
</dbReference>
<gene>
    <name evidence="3" type="ORF">DL239_02235</name>
</gene>